<gene>
    <name evidence="2" type="ORF">E2562_035246</name>
</gene>
<reference evidence="2 3" key="1">
    <citation type="submission" date="2019-11" db="EMBL/GenBank/DDBJ databases">
        <title>Whole genome sequence of Oryza granulata.</title>
        <authorList>
            <person name="Li W."/>
        </authorList>
    </citation>
    <scope>NUCLEOTIDE SEQUENCE [LARGE SCALE GENOMIC DNA]</scope>
    <source>
        <strain evidence="3">cv. Menghai</strain>
        <tissue evidence="2">Leaf</tissue>
    </source>
</reference>
<feature type="compositionally biased region" description="Gly residues" evidence="1">
    <location>
        <begin position="76"/>
        <end position="98"/>
    </location>
</feature>
<sequence length="115" mass="12069">MQQGDATTAAPWRQVAMTSRKGRIGLGTTDGSRRRGTPEWREMRKRGGSFGVTETGGGGDAGQQGGLQAGHWKQGNGSGKAEQGGGGFLWWRHGGQGRVQGRRRPGEAAHKATAA</sequence>
<name>A0A6G1CJF3_9ORYZ</name>
<evidence type="ECO:0000313" key="2">
    <source>
        <dbReference type="EMBL" id="KAF0900785.1"/>
    </source>
</evidence>
<feature type="region of interest" description="Disordered" evidence="1">
    <location>
        <begin position="1"/>
        <end position="115"/>
    </location>
</feature>
<organism evidence="2 3">
    <name type="scientific">Oryza meyeriana var. granulata</name>
    <dbReference type="NCBI Taxonomy" id="110450"/>
    <lineage>
        <taxon>Eukaryota</taxon>
        <taxon>Viridiplantae</taxon>
        <taxon>Streptophyta</taxon>
        <taxon>Embryophyta</taxon>
        <taxon>Tracheophyta</taxon>
        <taxon>Spermatophyta</taxon>
        <taxon>Magnoliopsida</taxon>
        <taxon>Liliopsida</taxon>
        <taxon>Poales</taxon>
        <taxon>Poaceae</taxon>
        <taxon>BOP clade</taxon>
        <taxon>Oryzoideae</taxon>
        <taxon>Oryzeae</taxon>
        <taxon>Oryzinae</taxon>
        <taxon>Oryza</taxon>
        <taxon>Oryza meyeriana</taxon>
    </lineage>
</organism>
<evidence type="ECO:0000256" key="1">
    <source>
        <dbReference type="SAM" id="MobiDB-lite"/>
    </source>
</evidence>
<comment type="caution">
    <text evidence="2">The sequence shown here is derived from an EMBL/GenBank/DDBJ whole genome shotgun (WGS) entry which is preliminary data.</text>
</comment>
<dbReference type="AlphaFoldDB" id="A0A6G1CJF3"/>
<dbReference type="EMBL" id="SPHZ02000009">
    <property type="protein sequence ID" value="KAF0900785.1"/>
    <property type="molecule type" value="Genomic_DNA"/>
</dbReference>
<feature type="compositionally biased region" description="Gly residues" evidence="1">
    <location>
        <begin position="48"/>
        <end position="68"/>
    </location>
</feature>
<evidence type="ECO:0000313" key="3">
    <source>
        <dbReference type="Proteomes" id="UP000479710"/>
    </source>
</evidence>
<feature type="compositionally biased region" description="Basic and acidic residues" evidence="1">
    <location>
        <begin position="104"/>
        <end position="115"/>
    </location>
</feature>
<accession>A0A6G1CJF3</accession>
<protein>
    <submittedName>
        <fullName evidence="2">Uncharacterized protein</fullName>
    </submittedName>
</protein>
<keyword evidence="3" id="KW-1185">Reference proteome</keyword>
<dbReference type="Proteomes" id="UP000479710">
    <property type="component" value="Unassembled WGS sequence"/>
</dbReference>
<proteinExistence type="predicted"/>
<feature type="compositionally biased region" description="Basic and acidic residues" evidence="1">
    <location>
        <begin position="31"/>
        <end position="42"/>
    </location>
</feature>